<accession>A0A396IJ09</accession>
<dbReference type="AlphaFoldDB" id="A0A396IJ09"/>
<gene>
    <name evidence="1" type="ORF">MtrunA17_Chr4g0062501</name>
</gene>
<dbReference type="Proteomes" id="UP000265566">
    <property type="component" value="Chromosome 4"/>
</dbReference>
<comment type="caution">
    <text evidence="1">The sequence shown here is derived from an EMBL/GenBank/DDBJ whole genome shotgun (WGS) entry which is preliminary data.</text>
</comment>
<evidence type="ECO:0000313" key="1">
    <source>
        <dbReference type="EMBL" id="RHN63825.1"/>
    </source>
</evidence>
<dbReference type="EMBL" id="PSQE01000004">
    <property type="protein sequence ID" value="RHN63825.1"/>
    <property type="molecule type" value="Genomic_DNA"/>
</dbReference>
<reference evidence="2" key="1">
    <citation type="journal article" date="2018" name="Nat. Plants">
        <title>Whole-genome landscape of Medicago truncatula symbiotic genes.</title>
        <authorList>
            <person name="Pecrix Y."/>
            <person name="Staton S.E."/>
            <person name="Sallet E."/>
            <person name="Lelandais-Briere C."/>
            <person name="Moreau S."/>
            <person name="Carrere S."/>
            <person name="Blein T."/>
            <person name="Jardinaud M.F."/>
            <person name="Latrasse D."/>
            <person name="Zouine M."/>
            <person name="Zahm M."/>
            <person name="Kreplak J."/>
            <person name="Mayjonade B."/>
            <person name="Satge C."/>
            <person name="Perez M."/>
            <person name="Cauet S."/>
            <person name="Marande W."/>
            <person name="Chantry-Darmon C."/>
            <person name="Lopez-Roques C."/>
            <person name="Bouchez O."/>
            <person name="Berard A."/>
            <person name="Debelle F."/>
            <person name="Munos S."/>
            <person name="Bendahmane A."/>
            <person name="Berges H."/>
            <person name="Niebel A."/>
            <person name="Buitink J."/>
            <person name="Frugier F."/>
            <person name="Benhamed M."/>
            <person name="Crespi M."/>
            <person name="Gouzy J."/>
            <person name="Gamas P."/>
        </authorList>
    </citation>
    <scope>NUCLEOTIDE SEQUENCE [LARGE SCALE GENOMIC DNA]</scope>
    <source>
        <strain evidence="2">cv. Jemalong A17</strain>
    </source>
</reference>
<sequence length="83" mass="10247">MKKDKLYKYRYTVSLFSVNKSYSILKFDKHNMPNTYTHKLHTPNPKETYWVWGFFHPVQKRKFYHKINKNKIFIKNGNTLIVY</sequence>
<evidence type="ECO:0000313" key="2">
    <source>
        <dbReference type="Proteomes" id="UP000265566"/>
    </source>
</evidence>
<organism evidence="1 2">
    <name type="scientific">Medicago truncatula</name>
    <name type="common">Barrel medic</name>
    <name type="synonym">Medicago tribuloides</name>
    <dbReference type="NCBI Taxonomy" id="3880"/>
    <lineage>
        <taxon>Eukaryota</taxon>
        <taxon>Viridiplantae</taxon>
        <taxon>Streptophyta</taxon>
        <taxon>Embryophyta</taxon>
        <taxon>Tracheophyta</taxon>
        <taxon>Spermatophyta</taxon>
        <taxon>Magnoliopsida</taxon>
        <taxon>eudicotyledons</taxon>
        <taxon>Gunneridae</taxon>
        <taxon>Pentapetalae</taxon>
        <taxon>rosids</taxon>
        <taxon>fabids</taxon>
        <taxon>Fabales</taxon>
        <taxon>Fabaceae</taxon>
        <taxon>Papilionoideae</taxon>
        <taxon>50 kb inversion clade</taxon>
        <taxon>NPAAA clade</taxon>
        <taxon>Hologalegina</taxon>
        <taxon>IRL clade</taxon>
        <taxon>Trifolieae</taxon>
        <taxon>Medicago</taxon>
    </lineage>
</organism>
<proteinExistence type="predicted"/>
<name>A0A396IJ09_MEDTR</name>
<protein>
    <submittedName>
        <fullName evidence="1">Uncharacterized protein</fullName>
    </submittedName>
</protein>
<dbReference type="Gramene" id="rna26578">
    <property type="protein sequence ID" value="RHN63825.1"/>
    <property type="gene ID" value="gene26578"/>
</dbReference>